<dbReference type="Proteomes" id="UP000049127">
    <property type="component" value="Unassembled WGS sequence"/>
</dbReference>
<proteinExistence type="predicted"/>
<dbReference type="OrthoDB" id="1757974at2"/>
<evidence type="ECO:0000313" key="1">
    <source>
        <dbReference type="EMBL" id="CEQ03096.1"/>
    </source>
</evidence>
<sequence>MSRKTQCLDNCNALANQYMVLVAIFASLLSQEIEDDEDLGILGSFLIALGEELSLASEIRILCKSKLEKNKNNIDTEIIDTFDRTYIKRKKIKKIIKK</sequence>
<dbReference type="AlphaFoldDB" id="A0A0C7QI75"/>
<gene>
    <name evidence="1" type="ORF">R28058_08291</name>
</gene>
<reference evidence="1 2" key="1">
    <citation type="submission" date="2015-01" db="EMBL/GenBank/DDBJ databases">
        <authorList>
            <person name="Aslett A.Martin."/>
            <person name="De Silva Nishadi"/>
        </authorList>
    </citation>
    <scope>NUCLEOTIDE SEQUENCE [LARGE SCALE GENOMIC DNA]</scope>
    <source>
        <strain evidence="1 2">R28058</strain>
    </source>
</reference>
<evidence type="ECO:0000313" key="2">
    <source>
        <dbReference type="Proteomes" id="UP000049127"/>
    </source>
</evidence>
<dbReference type="EMBL" id="CEKZ01000003">
    <property type="protein sequence ID" value="CEQ03096.1"/>
    <property type="molecule type" value="Genomic_DNA"/>
</dbReference>
<protein>
    <submittedName>
        <fullName evidence="1">Uncharacterized protein</fullName>
    </submittedName>
</protein>
<name>A0A0C7QI75_PARSO</name>
<accession>A0A0C7QI75</accession>
<dbReference type="RefSeq" id="WP_055339020.1">
    <property type="nucleotide sequence ID" value="NZ_CDNI01000003.1"/>
</dbReference>
<organism evidence="1 2">
    <name type="scientific">Paraclostridium sordellii</name>
    <name type="common">Clostridium sordellii</name>
    <dbReference type="NCBI Taxonomy" id="1505"/>
    <lineage>
        <taxon>Bacteria</taxon>
        <taxon>Bacillati</taxon>
        <taxon>Bacillota</taxon>
        <taxon>Clostridia</taxon>
        <taxon>Peptostreptococcales</taxon>
        <taxon>Peptostreptococcaceae</taxon>
        <taxon>Paraclostridium</taxon>
    </lineage>
</organism>